<organism evidence="3 4">
    <name type="scientific">Flavivirga eckloniae</name>
    <dbReference type="NCBI Taxonomy" id="1803846"/>
    <lineage>
        <taxon>Bacteria</taxon>
        <taxon>Pseudomonadati</taxon>
        <taxon>Bacteroidota</taxon>
        <taxon>Flavobacteriia</taxon>
        <taxon>Flavobacteriales</taxon>
        <taxon>Flavobacteriaceae</taxon>
        <taxon>Flavivirga</taxon>
    </lineage>
</organism>
<feature type="domain" description="Outer membrane protein beta-barrel" evidence="2">
    <location>
        <begin position="19"/>
        <end position="195"/>
    </location>
</feature>
<reference evidence="3 4" key="1">
    <citation type="submission" date="2018-01" db="EMBL/GenBank/DDBJ databases">
        <title>Complete genome sequence of Flavivirga eckloniae ECD14 isolated from seaweed Ecklonia cava.</title>
        <authorList>
            <person name="Lee J.H."/>
            <person name="Baik K.S."/>
            <person name="Seong C.N."/>
        </authorList>
    </citation>
    <scope>NUCLEOTIDE SEQUENCE [LARGE SCALE GENOMIC DNA]</scope>
    <source>
        <strain evidence="3 4">ECD14</strain>
    </source>
</reference>
<dbReference type="KEGG" id="fek:C1H87_11745"/>
<feature type="signal peptide" evidence="1">
    <location>
        <begin position="1"/>
        <end position="20"/>
    </location>
</feature>
<keyword evidence="4" id="KW-1185">Reference proteome</keyword>
<evidence type="ECO:0000313" key="4">
    <source>
        <dbReference type="Proteomes" id="UP000235826"/>
    </source>
</evidence>
<protein>
    <recommendedName>
        <fullName evidence="2">Outer membrane protein beta-barrel domain-containing protein</fullName>
    </recommendedName>
</protein>
<name>A0A2K9PQJ3_9FLAO</name>
<dbReference type="Proteomes" id="UP000235826">
    <property type="component" value="Chromosome"/>
</dbReference>
<evidence type="ECO:0000313" key="3">
    <source>
        <dbReference type="EMBL" id="AUP79343.1"/>
    </source>
</evidence>
<evidence type="ECO:0000256" key="1">
    <source>
        <dbReference type="SAM" id="SignalP"/>
    </source>
</evidence>
<feature type="chain" id="PRO_5014597194" description="Outer membrane protein beta-barrel domain-containing protein" evidence="1">
    <location>
        <begin position="21"/>
        <end position="221"/>
    </location>
</feature>
<dbReference type="InterPro" id="IPR025665">
    <property type="entry name" value="Beta-barrel_OMP_2"/>
</dbReference>
<proteinExistence type="predicted"/>
<evidence type="ECO:0000259" key="2">
    <source>
        <dbReference type="Pfam" id="PF13568"/>
    </source>
</evidence>
<gene>
    <name evidence="3" type="ORF">C1H87_11745</name>
</gene>
<dbReference type="AlphaFoldDB" id="A0A2K9PQJ3"/>
<dbReference type="RefSeq" id="WP_102755998.1">
    <property type="nucleotide sequence ID" value="NZ_CP025791.1"/>
</dbReference>
<accession>A0A2K9PQJ3</accession>
<dbReference type="EMBL" id="CP025791">
    <property type="protein sequence ID" value="AUP79343.1"/>
    <property type="molecule type" value="Genomic_DNA"/>
</dbReference>
<keyword evidence="1" id="KW-0732">Signal</keyword>
<sequence>MKYSKFTILFLMFLTTLSFSQDYSGKKFKIGLNLGANLSDFNGSVYDKYSPVTSYSFGLSVEYIISEKWSLLSNINYDNKIMKFENFRTINLNGDYFFVDTKTIFNYLNIPLNLRYNIGKRNNILADAGIFYNYFLNLEHVTTRQDTGEKGAYFSKPRIKKYDYGFLIGFGYRFNLGNKNYLSFIVRDEFGLPNLYDYKTNSSLNLKTNTLKLILNWQFLI</sequence>
<dbReference type="Pfam" id="PF13568">
    <property type="entry name" value="OMP_b-brl_2"/>
    <property type="match status" value="1"/>
</dbReference>
<dbReference type="OrthoDB" id="893738at2"/>